<dbReference type="HAMAP" id="MF_00828">
    <property type="entry name" value="PSI_PsaM"/>
    <property type="match status" value="1"/>
</dbReference>
<evidence type="ECO:0000256" key="7">
    <source>
        <dbReference type="HAMAP-Rule" id="MF_00828"/>
    </source>
</evidence>
<dbReference type="GO" id="GO:0015979">
    <property type="term" value="P:photosynthesis"/>
    <property type="evidence" value="ECO:0007669"/>
    <property type="project" value="UniProtKB-UniRule"/>
</dbReference>
<evidence type="ECO:0000256" key="2">
    <source>
        <dbReference type="ARBA" id="ARBA00022692"/>
    </source>
</evidence>
<dbReference type="GO" id="GO:0009535">
    <property type="term" value="C:chloroplast thylakoid membrane"/>
    <property type="evidence" value="ECO:0007669"/>
    <property type="project" value="UniProtKB-SubCell"/>
</dbReference>
<proteinExistence type="inferred from homology"/>
<accession>A0A097KLU4</accession>
<evidence type="ECO:0000256" key="3">
    <source>
        <dbReference type="ARBA" id="ARBA00022836"/>
    </source>
</evidence>
<dbReference type="GO" id="GO:0009522">
    <property type="term" value="C:photosystem I"/>
    <property type="evidence" value="ECO:0007669"/>
    <property type="project" value="UniProtKB-KW"/>
</dbReference>
<dbReference type="EMBL" id="KM462870">
    <property type="protein sequence ID" value="AIT94154.1"/>
    <property type="molecule type" value="Genomic_DNA"/>
</dbReference>
<protein>
    <recommendedName>
        <fullName evidence="7">Photosystem I reaction center subunit XII</fullName>
    </recommendedName>
    <alternativeName>
        <fullName evidence="7">PSI-M</fullName>
    </alternativeName>
</protein>
<name>A0A097KLU4_9CHLO</name>
<sequence>MSITDSQVFLALFIALITGVLAVRLGTELYR</sequence>
<keyword evidence="3 7" id="KW-0603">Photosystem I</keyword>
<gene>
    <name evidence="7 8" type="primary">psaM</name>
</gene>
<keyword evidence="4 7" id="KW-1133">Transmembrane helix</keyword>
<dbReference type="NCBIfam" id="TIGR03053">
    <property type="entry name" value="PS_I_psaM"/>
    <property type="match status" value="1"/>
</dbReference>
<organism evidence="8">
    <name type="scientific">Marsupiomonas sp. NIES 1824</name>
    <dbReference type="NCBI Taxonomy" id="1562198"/>
    <lineage>
        <taxon>Eukaryota</taxon>
        <taxon>Viridiplantae</taxon>
        <taxon>Chlorophyta</taxon>
        <taxon>core chlorophytes</taxon>
        <taxon>Pedinophyceae</taxon>
        <taxon>Marsupiomonadales</taxon>
        <taxon>Marsupiomonadaceae</taxon>
        <taxon>Marsupiomonas</taxon>
    </lineage>
</organism>
<dbReference type="Pfam" id="PF07465">
    <property type="entry name" value="PsaM"/>
    <property type="match status" value="1"/>
</dbReference>
<keyword evidence="1 7" id="KW-0602">Photosynthesis</keyword>
<evidence type="ECO:0000313" key="8">
    <source>
        <dbReference type="EMBL" id="AIT94154.1"/>
    </source>
</evidence>
<reference evidence="8" key="1">
    <citation type="journal article" date="2014" name="BMC Evol. Biol.">
        <title>Chloroplast phylogenomic analysis resolves deep-level relationships within the green algal class Trebouxiophyceae.</title>
        <authorList>
            <person name="Lemieux C."/>
            <person name="Otis C."/>
            <person name="Turmel M."/>
        </authorList>
    </citation>
    <scope>NUCLEOTIDE SEQUENCE</scope>
</reference>
<comment type="similarity">
    <text evidence="7">Belongs to the PsaM family.</text>
</comment>
<dbReference type="SUPFAM" id="SSF81548">
    <property type="entry name" value="Subunit XII of photosystem I reaction centre, PsaM"/>
    <property type="match status" value="1"/>
</dbReference>
<evidence type="ECO:0000256" key="5">
    <source>
        <dbReference type="ARBA" id="ARBA00023078"/>
    </source>
</evidence>
<keyword evidence="8" id="KW-0934">Plastid</keyword>
<dbReference type="AlphaFoldDB" id="A0A097KLU4"/>
<keyword evidence="5 7" id="KW-0793">Thylakoid</keyword>
<keyword evidence="6 7" id="KW-0472">Membrane</keyword>
<comment type="subcellular location">
    <subcellularLocation>
        <location evidence="7">Plastid</location>
        <location evidence="7">Chloroplast thylakoid membrane</location>
        <topology evidence="7">Single-pass membrane protein</topology>
    </subcellularLocation>
</comment>
<evidence type="ECO:0000256" key="6">
    <source>
        <dbReference type="ARBA" id="ARBA00023136"/>
    </source>
</evidence>
<dbReference type="InterPro" id="IPR037279">
    <property type="entry name" value="PSI_PsaM_sf"/>
</dbReference>
<keyword evidence="8" id="KW-0150">Chloroplast</keyword>
<evidence type="ECO:0000256" key="1">
    <source>
        <dbReference type="ARBA" id="ARBA00022531"/>
    </source>
</evidence>
<dbReference type="InterPro" id="IPR010010">
    <property type="entry name" value="PSI_PsaM"/>
</dbReference>
<geneLocation type="chloroplast" evidence="8"/>
<evidence type="ECO:0000256" key="4">
    <source>
        <dbReference type="ARBA" id="ARBA00022989"/>
    </source>
</evidence>
<keyword evidence="2 7" id="KW-0812">Transmembrane</keyword>